<evidence type="ECO:0000313" key="14">
    <source>
        <dbReference type="Proteomes" id="UP000228964"/>
    </source>
</evidence>
<dbReference type="InterPro" id="IPR050238">
    <property type="entry name" value="DNA_Rep/Repair_Clamp_Loader"/>
</dbReference>
<dbReference type="Pfam" id="PF20964">
    <property type="entry name" value="DnaX_C"/>
    <property type="match status" value="1"/>
</dbReference>
<dbReference type="Gene3D" id="3.40.50.300">
    <property type="entry name" value="P-loop containing nucleotide triphosphate hydrolases"/>
    <property type="match status" value="1"/>
</dbReference>
<dbReference type="InterPro" id="IPR022754">
    <property type="entry name" value="DNA_pol_III_gamma-3"/>
</dbReference>
<comment type="function">
    <text evidence="11">DNA polymerase III is a complex, multichain enzyme responsible for most of the replicative synthesis in bacteria. This DNA polymerase also exhibits 3' to 5' exonuclease activity.</text>
</comment>
<evidence type="ECO:0000313" key="13">
    <source>
        <dbReference type="EMBL" id="PIT95046.1"/>
    </source>
</evidence>
<protein>
    <recommendedName>
        <fullName evidence="11">DNA polymerase III subunit gamma/tau</fullName>
        <ecNumber evidence="11">2.7.7.7</ecNumber>
    </recommendedName>
</protein>
<dbReference type="Gene3D" id="3.30.300.180">
    <property type="match status" value="1"/>
</dbReference>
<dbReference type="PANTHER" id="PTHR11669">
    <property type="entry name" value="REPLICATION FACTOR C / DNA POLYMERASE III GAMMA-TAU SUBUNIT"/>
    <property type="match status" value="1"/>
</dbReference>
<dbReference type="InterPro" id="IPR008921">
    <property type="entry name" value="DNA_pol3_clamp-load_cplx_C"/>
</dbReference>
<dbReference type="InterPro" id="IPR003593">
    <property type="entry name" value="AAA+_ATPase"/>
</dbReference>
<dbReference type="GO" id="GO:0003887">
    <property type="term" value="F:DNA-directed DNA polymerase activity"/>
    <property type="evidence" value="ECO:0007669"/>
    <property type="project" value="UniProtKB-KW"/>
</dbReference>
<comment type="subunit">
    <text evidence="11">DNA polymerase III contains a core (composed of alpha, epsilon and theta chains) that associates with a tau subunit. This core dimerizes to form the POLIII' complex. PolIII' associates with the gamma complex (composed of gamma, delta, delta', psi and chi chains) and with the beta chain to form the complete DNA polymerase III complex.</text>
</comment>
<evidence type="ECO:0000256" key="2">
    <source>
        <dbReference type="ARBA" id="ARBA00022679"/>
    </source>
</evidence>
<dbReference type="GO" id="GO:0009360">
    <property type="term" value="C:DNA polymerase III complex"/>
    <property type="evidence" value="ECO:0007669"/>
    <property type="project" value="InterPro"/>
</dbReference>
<dbReference type="Pfam" id="PF13177">
    <property type="entry name" value="DNA_pol3_delta2"/>
    <property type="match status" value="1"/>
</dbReference>
<evidence type="ECO:0000256" key="1">
    <source>
        <dbReference type="ARBA" id="ARBA00006360"/>
    </source>
</evidence>
<dbReference type="Proteomes" id="UP000228964">
    <property type="component" value="Unassembled WGS sequence"/>
</dbReference>
<comment type="caution">
    <text evidence="13">The sequence shown here is derived from an EMBL/GenBank/DDBJ whole genome shotgun (WGS) entry which is preliminary data.</text>
</comment>
<comment type="similarity">
    <text evidence="1 11">Belongs to the DnaX/STICHEL family.</text>
</comment>
<dbReference type="GO" id="GO:0046872">
    <property type="term" value="F:metal ion binding"/>
    <property type="evidence" value="ECO:0007669"/>
    <property type="project" value="UniProtKB-KW"/>
</dbReference>
<dbReference type="EC" id="2.7.7.7" evidence="11"/>
<dbReference type="NCBIfam" id="TIGR02397">
    <property type="entry name" value="dnaX_nterm"/>
    <property type="match status" value="1"/>
</dbReference>
<dbReference type="CDD" id="cd18137">
    <property type="entry name" value="HLD_clamp_pol_III_gamma_tau"/>
    <property type="match status" value="1"/>
</dbReference>
<dbReference type="NCBIfam" id="NF004046">
    <property type="entry name" value="PRK05563.1"/>
    <property type="match status" value="1"/>
</dbReference>
<dbReference type="InterPro" id="IPR038454">
    <property type="entry name" value="DnaA_N_sf"/>
</dbReference>
<comment type="catalytic activity">
    <reaction evidence="10 11">
        <text>DNA(n) + a 2'-deoxyribonucleoside 5'-triphosphate = DNA(n+1) + diphosphate</text>
        <dbReference type="Rhea" id="RHEA:22508"/>
        <dbReference type="Rhea" id="RHEA-COMP:17339"/>
        <dbReference type="Rhea" id="RHEA-COMP:17340"/>
        <dbReference type="ChEBI" id="CHEBI:33019"/>
        <dbReference type="ChEBI" id="CHEBI:61560"/>
        <dbReference type="ChEBI" id="CHEBI:173112"/>
        <dbReference type="EC" id="2.7.7.7"/>
    </reaction>
</comment>
<keyword evidence="3 11" id="KW-0548">Nucleotidyltransferase</keyword>
<dbReference type="InterPro" id="IPR012763">
    <property type="entry name" value="DNA_pol_III_sug/sutau_N"/>
</dbReference>
<dbReference type="AlphaFoldDB" id="A0A2M6WQM9"/>
<keyword evidence="8 11" id="KW-0067">ATP-binding</keyword>
<dbReference type="Pfam" id="PF12169">
    <property type="entry name" value="DNA_pol3_gamma3"/>
    <property type="match status" value="1"/>
</dbReference>
<proteinExistence type="inferred from homology"/>
<evidence type="ECO:0000256" key="5">
    <source>
        <dbReference type="ARBA" id="ARBA00022723"/>
    </source>
</evidence>
<feature type="domain" description="AAA+ ATPase" evidence="12">
    <location>
        <begin position="35"/>
        <end position="180"/>
    </location>
</feature>
<evidence type="ECO:0000259" key="12">
    <source>
        <dbReference type="SMART" id="SM00382"/>
    </source>
</evidence>
<keyword evidence="9 11" id="KW-0239">DNA-directed DNA polymerase</keyword>
<evidence type="ECO:0000256" key="7">
    <source>
        <dbReference type="ARBA" id="ARBA00022833"/>
    </source>
</evidence>
<reference evidence="14" key="1">
    <citation type="submission" date="2017-09" db="EMBL/GenBank/DDBJ databases">
        <title>Depth-based differentiation of microbial function through sediment-hosted aquifers and enrichment of novel symbionts in the deep terrestrial subsurface.</title>
        <authorList>
            <person name="Probst A.J."/>
            <person name="Ladd B."/>
            <person name="Jarett J.K."/>
            <person name="Geller-Mcgrath D.E."/>
            <person name="Sieber C.M.K."/>
            <person name="Emerson J.B."/>
            <person name="Anantharaman K."/>
            <person name="Thomas B.C."/>
            <person name="Malmstrom R."/>
            <person name="Stieglmeier M."/>
            <person name="Klingl A."/>
            <person name="Woyke T."/>
            <person name="Ryan C.M."/>
            <person name="Banfield J.F."/>
        </authorList>
    </citation>
    <scope>NUCLEOTIDE SEQUENCE [LARGE SCALE GENOMIC DNA]</scope>
</reference>
<dbReference type="FunFam" id="3.40.50.300:FF:000014">
    <property type="entry name" value="DNA polymerase III subunit gamma/tau"/>
    <property type="match status" value="1"/>
</dbReference>
<dbReference type="GO" id="GO:0006261">
    <property type="term" value="P:DNA-templated DNA replication"/>
    <property type="evidence" value="ECO:0007669"/>
    <property type="project" value="TreeGrafter"/>
</dbReference>
<dbReference type="InterPro" id="IPR045085">
    <property type="entry name" value="HLD_clamp_pol_III_gamma_tau"/>
</dbReference>
<dbReference type="Gene3D" id="1.20.272.10">
    <property type="match status" value="1"/>
</dbReference>
<sequence>MATLYRKYRPQNFSEVVGQNHIKLTLEQEIKTGKIAQAYLFCGPRAVGKTTLARVFAKAINCAKKKVNSAEPCNKCLSCEEITAGRALDIIEIDAASHTGVDNVRENIIASARVAPSRSKYKVFVIDEVHMLSISAFNALLKVIEEPPAYVIFILCTTEVHKVPTTIISRCQRFDFKRISVSDIVKKLNYIIKAEQIIVAKSILEEIARYAEGHMRDAESLLGQIVAIGGREISREEADLVIPRSDLNEVLNLLDLLIKKDAGSAIRLINKLVDDGVDLKNFLNDFIEILRKIMLGKLSPQLVEKLAMELGENIELKINQLSQNVALEQILFFLEKFIRIRGEIKVNFIQQLPIELAIAELCTASLAPKVSSASQSGLAAKTIIPAWRPKLNNPAASAATATSVNLPINISPEQILEKWNEVLAKIKQYNHSLSFILRVCQPKNIKGRELTLAFKYKFHRDRVNETNIKMLIEKVLQQVYNAPLLIEAVIDENLEVAANKLISEESSEPRASQTGKNQDKKDNLIDNLLKTFGGKIVDN</sequence>
<organism evidence="13 14">
    <name type="scientific">Candidatus Falkowbacteria bacterium CG10_big_fil_rev_8_21_14_0_10_38_22</name>
    <dbReference type="NCBI Taxonomy" id="1974564"/>
    <lineage>
        <taxon>Bacteria</taxon>
        <taxon>Candidatus Falkowiibacteriota</taxon>
    </lineage>
</organism>
<evidence type="ECO:0000256" key="3">
    <source>
        <dbReference type="ARBA" id="ARBA00022695"/>
    </source>
</evidence>
<keyword evidence="6 11" id="KW-0547">Nucleotide-binding</keyword>
<dbReference type="Pfam" id="PF22608">
    <property type="entry name" value="DNAX_ATPase_lid"/>
    <property type="match status" value="1"/>
</dbReference>
<evidence type="ECO:0000256" key="4">
    <source>
        <dbReference type="ARBA" id="ARBA00022705"/>
    </source>
</evidence>
<dbReference type="SMART" id="SM00382">
    <property type="entry name" value="AAA"/>
    <property type="match status" value="1"/>
</dbReference>
<dbReference type="GO" id="GO:0005524">
    <property type="term" value="F:ATP binding"/>
    <property type="evidence" value="ECO:0007669"/>
    <property type="project" value="UniProtKB-KW"/>
</dbReference>
<dbReference type="Gene3D" id="1.10.8.60">
    <property type="match status" value="1"/>
</dbReference>
<dbReference type="SUPFAM" id="SSF48019">
    <property type="entry name" value="post-AAA+ oligomerization domain-like"/>
    <property type="match status" value="1"/>
</dbReference>
<dbReference type="CDD" id="cd00009">
    <property type="entry name" value="AAA"/>
    <property type="match status" value="1"/>
</dbReference>
<dbReference type="SUPFAM" id="SSF52540">
    <property type="entry name" value="P-loop containing nucleoside triphosphate hydrolases"/>
    <property type="match status" value="1"/>
</dbReference>
<name>A0A2M6WQM9_9BACT</name>
<evidence type="ECO:0000256" key="10">
    <source>
        <dbReference type="ARBA" id="ARBA00049244"/>
    </source>
</evidence>
<evidence type="ECO:0000256" key="9">
    <source>
        <dbReference type="ARBA" id="ARBA00022932"/>
    </source>
</evidence>
<keyword evidence="5" id="KW-0479">Metal-binding</keyword>
<dbReference type="InterPro" id="IPR048448">
    <property type="entry name" value="DnaX-like_C"/>
</dbReference>
<keyword evidence="4 11" id="KW-0235">DNA replication</keyword>
<dbReference type="EMBL" id="PFAO01000050">
    <property type="protein sequence ID" value="PIT95046.1"/>
    <property type="molecule type" value="Genomic_DNA"/>
</dbReference>
<evidence type="ECO:0000256" key="8">
    <source>
        <dbReference type="ARBA" id="ARBA00022840"/>
    </source>
</evidence>
<dbReference type="PANTHER" id="PTHR11669:SF0">
    <property type="entry name" value="PROTEIN STICHEL-LIKE 2"/>
    <property type="match status" value="1"/>
</dbReference>
<dbReference type="InterPro" id="IPR027417">
    <property type="entry name" value="P-loop_NTPase"/>
</dbReference>
<keyword evidence="7" id="KW-0862">Zinc</keyword>
<dbReference type="GO" id="GO:0003677">
    <property type="term" value="F:DNA binding"/>
    <property type="evidence" value="ECO:0007669"/>
    <property type="project" value="InterPro"/>
</dbReference>
<evidence type="ECO:0000256" key="11">
    <source>
        <dbReference type="RuleBase" id="RU364063"/>
    </source>
</evidence>
<accession>A0A2M6WQM9</accession>
<gene>
    <name evidence="11" type="primary">dnaX</name>
    <name evidence="13" type="ORF">COT96_02120</name>
</gene>
<evidence type="ECO:0000256" key="6">
    <source>
        <dbReference type="ARBA" id="ARBA00022741"/>
    </source>
</evidence>
<keyword evidence="2 11" id="KW-0808">Transferase</keyword>